<dbReference type="AlphaFoldDB" id="A0A3D3R4N4"/>
<sequence>MKMHSPGSGAGNLLLSTRIVTAWIVTGAAEIIEFTGVIESHCSDFHFSELAGNRKAKYATTSRWG</sequence>
<organism evidence="1 2">
    <name type="scientific">Gimesia maris</name>
    <dbReference type="NCBI Taxonomy" id="122"/>
    <lineage>
        <taxon>Bacteria</taxon>
        <taxon>Pseudomonadati</taxon>
        <taxon>Planctomycetota</taxon>
        <taxon>Planctomycetia</taxon>
        <taxon>Planctomycetales</taxon>
        <taxon>Planctomycetaceae</taxon>
        <taxon>Gimesia</taxon>
    </lineage>
</organism>
<evidence type="ECO:0000313" key="2">
    <source>
        <dbReference type="Proteomes" id="UP000263642"/>
    </source>
</evidence>
<comment type="caution">
    <text evidence="1">The sequence shown here is derived from an EMBL/GenBank/DDBJ whole genome shotgun (WGS) entry which is preliminary data.</text>
</comment>
<dbReference type="EMBL" id="DQAY01000061">
    <property type="protein sequence ID" value="HCO23556.1"/>
    <property type="molecule type" value="Genomic_DNA"/>
</dbReference>
<gene>
    <name evidence="1" type="ORF">DIT97_11035</name>
</gene>
<name>A0A3D3R4N4_9PLAN</name>
<evidence type="ECO:0000313" key="1">
    <source>
        <dbReference type="EMBL" id="HCO23556.1"/>
    </source>
</evidence>
<reference evidence="1 2" key="1">
    <citation type="journal article" date="2018" name="Nat. Biotechnol.">
        <title>A standardized bacterial taxonomy based on genome phylogeny substantially revises the tree of life.</title>
        <authorList>
            <person name="Parks D.H."/>
            <person name="Chuvochina M."/>
            <person name="Waite D.W."/>
            <person name="Rinke C."/>
            <person name="Skarshewski A."/>
            <person name="Chaumeil P.A."/>
            <person name="Hugenholtz P."/>
        </authorList>
    </citation>
    <scope>NUCLEOTIDE SEQUENCE [LARGE SCALE GENOMIC DNA]</scope>
    <source>
        <strain evidence="1">UBA9375</strain>
    </source>
</reference>
<accession>A0A3D3R4N4</accession>
<protein>
    <submittedName>
        <fullName evidence="1">Uncharacterized protein</fullName>
    </submittedName>
</protein>
<dbReference type="Proteomes" id="UP000263642">
    <property type="component" value="Unassembled WGS sequence"/>
</dbReference>
<proteinExistence type="predicted"/>